<dbReference type="Proteomes" id="UP000053144">
    <property type="component" value="Chromosome 2"/>
</dbReference>
<accession>A0A0L9U0R6</accession>
<protein>
    <submittedName>
        <fullName evidence="2">Uncharacterized protein</fullName>
    </submittedName>
</protein>
<gene>
    <name evidence="2" type="ORF">LR48_Vigan02g213900</name>
</gene>
<feature type="compositionally biased region" description="Polar residues" evidence="1">
    <location>
        <begin position="62"/>
        <end position="71"/>
    </location>
</feature>
<dbReference type="AlphaFoldDB" id="A0A0L9U0R6"/>
<dbReference type="Gramene" id="KOM35989">
    <property type="protein sequence ID" value="KOM35989"/>
    <property type="gene ID" value="LR48_Vigan02g213900"/>
</dbReference>
<evidence type="ECO:0000313" key="3">
    <source>
        <dbReference type="Proteomes" id="UP000053144"/>
    </source>
</evidence>
<organism evidence="2 3">
    <name type="scientific">Phaseolus angularis</name>
    <name type="common">Azuki bean</name>
    <name type="synonym">Vigna angularis</name>
    <dbReference type="NCBI Taxonomy" id="3914"/>
    <lineage>
        <taxon>Eukaryota</taxon>
        <taxon>Viridiplantae</taxon>
        <taxon>Streptophyta</taxon>
        <taxon>Embryophyta</taxon>
        <taxon>Tracheophyta</taxon>
        <taxon>Spermatophyta</taxon>
        <taxon>Magnoliopsida</taxon>
        <taxon>eudicotyledons</taxon>
        <taxon>Gunneridae</taxon>
        <taxon>Pentapetalae</taxon>
        <taxon>rosids</taxon>
        <taxon>fabids</taxon>
        <taxon>Fabales</taxon>
        <taxon>Fabaceae</taxon>
        <taxon>Papilionoideae</taxon>
        <taxon>50 kb inversion clade</taxon>
        <taxon>NPAAA clade</taxon>
        <taxon>indigoferoid/millettioid clade</taxon>
        <taxon>Phaseoleae</taxon>
        <taxon>Vigna</taxon>
    </lineage>
</organism>
<evidence type="ECO:0000313" key="2">
    <source>
        <dbReference type="EMBL" id="KOM35989.1"/>
    </source>
</evidence>
<proteinExistence type="predicted"/>
<reference evidence="3" key="1">
    <citation type="journal article" date="2015" name="Proc. Natl. Acad. Sci. U.S.A.">
        <title>Genome sequencing of adzuki bean (Vigna angularis) provides insight into high starch and low fat accumulation and domestication.</title>
        <authorList>
            <person name="Yang K."/>
            <person name="Tian Z."/>
            <person name="Chen C."/>
            <person name="Luo L."/>
            <person name="Zhao B."/>
            <person name="Wang Z."/>
            <person name="Yu L."/>
            <person name="Li Y."/>
            <person name="Sun Y."/>
            <person name="Li W."/>
            <person name="Chen Y."/>
            <person name="Li Y."/>
            <person name="Zhang Y."/>
            <person name="Ai D."/>
            <person name="Zhao J."/>
            <person name="Shang C."/>
            <person name="Ma Y."/>
            <person name="Wu B."/>
            <person name="Wang M."/>
            <person name="Gao L."/>
            <person name="Sun D."/>
            <person name="Zhang P."/>
            <person name="Guo F."/>
            <person name="Wang W."/>
            <person name="Li Y."/>
            <person name="Wang J."/>
            <person name="Varshney R.K."/>
            <person name="Wang J."/>
            <person name="Ling H.Q."/>
            <person name="Wan P."/>
        </authorList>
    </citation>
    <scope>NUCLEOTIDE SEQUENCE</scope>
    <source>
        <strain evidence="3">cv. Jingnong 6</strain>
    </source>
</reference>
<sequence length="102" mass="10975">MTKRTPARTMVTSFVDGRVSLVASEMVFGVHPTPVFAWARPATGGSVQALLTLRFGASCLPSPSNTASATKRGQGRRQLEMKAHEVRKKMRVMSRGVSATKG</sequence>
<evidence type="ECO:0000256" key="1">
    <source>
        <dbReference type="SAM" id="MobiDB-lite"/>
    </source>
</evidence>
<name>A0A0L9U0R6_PHAAN</name>
<dbReference type="EMBL" id="CM003372">
    <property type="protein sequence ID" value="KOM35989.1"/>
    <property type="molecule type" value="Genomic_DNA"/>
</dbReference>
<feature type="region of interest" description="Disordered" evidence="1">
    <location>
        <begin position="62"/>
        <end position="83"/>
    </location>
</feature>